<dbReference type="Proteomes" id="UP001152798">
    <property type="component" value="Chromosome 1"/>
</dbReference>
<protein>
    <submittedName>
        <fullName evidence="1">Uncharacterized protein</fullName>
    </submittedName>
</protein>
<dbReference type="EMBL" id="OV725077">
    <property type="protein sequence ID" value="CAH1388453.1"/>
    <property type="molecule type" value="Genomic_DNA"/>
</dbReference>
<proteinExistence type="predicted"/>
<keyword evidence="2" id="KW-1185">Reference proteome</keyword>
<evidence type="ECO:0000313" key="2">
    <source>
        <dbReference type="Proteomes" id="UP001152798"/>
    </source>
</evidence>
<sequence>MNSLIDDRRIRHREIAIKIAKPPLSDEWITRWFVSGLYRFPLGRDQGILAVSDPQVWRCPWQPSLGSTCGARRPFSKLTLPLSRAHLAAPHVRRYIRG</sequence>
<reference evidence="1" key="1">
    <citation type="submission" date="2022-01" db="EMBL/GenBank/DDBJ databases">
        <authorList>
            <person name="King R."/>
        </authorList>
    </citation>
    <scope>NUCLEOTIDE SEQUENCE</scope>
</reference>
<accession>A0A9P0GWD0</accession>
<dbReference type="AlphaFoldDB" id="A0A9P0GWD0"/>
<gene>
    <name evidence="1" type="ORF">NEZAVI_LOCUS74</name>
</gene>
<name>A0A9P0GWD0_NEZVI</name>
<evidence type="ECO:0000313" key="1">
    <source>
        <dbReference type="EMBL" id="CAH1388453.1"/>
    </source>
</evidence>
<organism evidence="1 2">
    <name type="scientific">Nezara viridula</name>
    <name type="common">Southern green stink bug</name>
    <name type="synonym">Cimex viridulus</name>
    <dbReference type="NCBI Taxonomy" id="85310"/>
    <lineage>
        <taxon>Eukaryota</taxon>
        <taxon>Metazoa</taxon>
        <taxon>Ecdysozoa</taxon>
        <taxon>Arthropoda</taxon>
        <taxon>Hexapoda</taxon>
        <taxon>Insecta</taxon>
        <taxon>Pterygota</taxon>
        <taxon>Neoptera</taxon>
        <taxon>Paraneoptera</taxon>
        <taxon>Hemiptera</taxon>
        <taxon>Heteroptera</taxon>
        <taxon>Panheteroptera</taxon>
        <taxon>Pentatomomorpha</taxon>
        <taxon>Pentatomoidea</taxon>
        <taxon>Pentatomidae</taxon>
        <taxon>Pentatominae</taxon>
        <taxon>Nezara</taxon>
    </lineage>
</organism>